<proteinExistence type="predicted"/>
<evidence type="ECO:0000313" key="2">
    <source>
        <dbReference type="Proteomes" id="UP000239340"/>
    </source>
</evidence>
<gene>
    <name evidence="1" type="ORF">NXT3_PC00187</name>
</gene>
<dbReference type="InterPro" id="IPR029069">
    <property type="entry name" value="HotDog_dom_sf"/>
</dbReference>
<geneLocation type="plasmid" evidence="2">
    <name>psfrenxt3c</name>
</geneLocation>
<sequence>MLHQAALGADRTRDGQLSRVEETWTRSDAEMTFPDMVTADIRVARLGNSSVRYEIGLFRNDEETVAAEDFFVHVNVDHLARRPVHFGHVVRRVLEPLLGSDVFHNRQGGLLGKEVRNWRSGSPVPLRTSKDYCNLPTARRPRRSRP</sequence>
<name>A0A2L0HCZ1_RHIFR</name>
<protein>
    <submittedName>
        <fullName evidence="1">Uncharacterized protein</fullName>
    </submittedName>
</protein>
<accession>A0A2L0HCZ1</accession>
<evidence type="ECO:0000313" key="1">
    <source>
        <dbReference type="EMBL" id="AUX79363.1"/>
    </source>
</evidence>
<keyword evidence="1" id="KW-0614">Plasmid</keyword>
<dbReference type="Gene3D" id="3.10.129.10">
    <property type="entry name" value="Hotdog Thioesterase"/>
    <property type="match status" value="1"/>
</dbReference>
<dbReference type="SUPFAM" id="SSF54637">
    <property type="entry name" value="Thioesterase/thiol ester dehydrase-isomerase"/>
    <property type="match status" value="1"/>
</dbReference>
<reference evidence="1 2" key="1">
    <citation type="submission" date="2017-10" db="EMBL/GenBank/DDBJ databases">
        <title>Analysis of the genome sequences of Rhizobium populations associated to common bean (phaseolus vulgaris).</title>
        <authorList>
            <person name="Bustos P."/>
            <person name="Santamaria R.I."/>
            <person name="Miranda-Sanchez F."/>
            <person name="Perez-Carrascal O."/>
            <person name="Juarez S."/>
            <person name="Lozano L."/>
            <person name="Martinez-Flores I."/>
            <person name="Vinuesa P."/>
            <person name="Martinez-Romero E."/>
            <person name="Cevallos M.A."/>
            <person name="Romero D."/>
            <person name="Davila G."/>
            <person name="Gonzalez V."/>
        </authorList>
    </citation>
    <scope>NUCLEOTIDE SEQUENCE [LARGE SCALE GENOMIC DNA]</scope>
    <source>
        <strain evidence="1 2">NXT3</strain>
        <plasmid evidence="2">Plasmid psfrenxt3c</plasmid>
    </source>
</reference>
<dbReference type="EMBL" id="CP024310">
    <property type="protein sequence ID" value="AUX79363.1"/>
    <property type="molecule type" value="Genomic_DNA"/>
</dbReference>
<dbReference type="Proteomes" id="UP000239340">
    <property type="component" value="Plasmid pSfreNXT3c"/>
</dbReference>
<dbReference type="AlphaFoldDB" id="A0A2L0HCZ1"/>
<organism evidence="1 2">
    <name type="scientific">Rhizobium fredii</name>
    <name type="common">Sinorhizobium fredii</name>
    <dbReference type="NCBI Taxonomy" id="380"/>
    <lineage>
        <taxon>Bacteria</taxon>
        <taxon>Pseudomonadati</taxon>
        <taxon>Pseudomonadota</taxon>
        <taxon>Alphaproteobacteria</taxon>
        <taxon>Hyphomicrobiales</taxon>
        <taxon>Rhizobiaceae</taxon>
        <taxon>Sinorhizobium/Ensifer group</taxon>
        <taxon>Sinorhizobium</taxon>
    </lineage>
</organism>